<organism evidence="1 2">
    <name type="scientific">Artomyces pyxidatus</name>
    <dbReference type="NCBI Taxonomy" id="48021"/>
    <lineage>
        <taxon>Eukaryota</taxon>
        <taxon>Fungi</taxon>
        <taxon>Dikarya</taxon>
        <taxon>Basidiomycota</taxon>
        <taxon>Agaricomycotina</taxon>
        <taxon>Agaricomycetes</taxon>
        <taxon>Russulales</taxon>
        <taxon>Auriscalpiaceae</taxon>
        <taxon>Artomyces</taxon>
    </lineage>
</organism>
<proteinExistence type="predicted"/>
<dbReference type="Proteomes" id="UP000814140">
    <property type="component" value="Unassembled WGS sequence"/>
</dbReference>
<comment type="caution">
    <text evidence="1">The sequence shown here is derived from an EMBL/GenBank/DDBJ whole genome shotgun (WGS) entry which is preliminary data.</text>
</comment>
<reference evidence="1" key="1">
    <citation type="submission" date="2021-03" db="EMBL/GenBank/DDBJ databases">
        <authorList>
            <consortium name="DOE Joint Genome Institute"/>
            <person name="Ahrendt S."/>
            <person name="Looney B.P."/>
            <person name="Miyauchi S."/>
            <person name="Morin E."/>
            <person name="Drula E."/>
            <person name="Courty P.E."/>
            <person name="Chicoki N."/>
            <person name="Fauchery L."/>
            <person name="Kohler A."/>
            <person name="Kuo A."/>
            <person name="Labutti K."/>
            <person name="Pangilinan J."/>
            <person name="Lipzen A."/>
            <person name="Riley R."/>
            <person name="Andreopoulos W."/>
            <person name="He G."/>
            <person name="Johnson J."/>
            <person name="Barry K.W."/>
            <person name="Grigoriev I.V."/>
            <person name="Nagy L."/>
            <person name="Hibbett D."/>
            <person name="Henrissat B."/>
            <person name="Matheny P.B."/>
            <person name="Labbe J."/>
            <person name="Martin F."/>
        </authorList>
    </citation>
    <scope>NUCLEOTIDE SEQUENCE</scope>
    <source>
        <strain evidence="1">HHB10654</strain>
    </source>
</reference>
<evidence type="ECO:0000313" key="1">
    <source>
        <dbReference type="EMBL" id="KAI0066558.1"/>
    </source>
</evidence>
<accession>A0ACB8TDP7</accession>
<evidence type="ECO:0000313" key="2">
    <source>
        <dbReference type="Proteomes" id="UP000814140"/>
    </source>
</evidence>
<keyword evidence="2" id="KW-1185">Reference proteome</keyword>
<dbReference type="EMBL" id="MU277192">
    <property type="protein sequence ID" value="KAI0066558.1"/>
    <property type="molecule type" value="Genomic_DNA"/>
</dbReference>
<reference evidence="1" key="2">
    <citation type="journal article" date="2022" name="New Phytol.">
        <title>Evolutionary transition to the ectomycorrhizal habit in the genomes of a hyperdiverse lineage of mushroom-forming fungi.</title>
        <authorList>
            <person name="Looney B."/>
            <person name="Miyauchi S."/>
            <person name="Morin E."/>
            <person name="Drula E."/>
            <person name="Courty P.E."/>
            <person name="Kohler A."/>
            <person name="Kuo A."/>
            <person name="LaButti K."/>
            <person name="Pangilinan J."/>
            <person name="Lipzen A."/>
            <person name="Riley R."/>
            <person name="Andreopoulos W."/>
            <person name="He G."/>
            <person name="Johnson J."/>
            <person name="Nolan M."/>
            <person name="Tritt A."/>
            <person name="Barry K.W."/>
            <person name="Grigoriev I.V."/>
            <person name="Nagy L.G."/>
            <person name="Hibbett D."/>
            <person name="Henrissat B."/>
            <person name="Matheny P.B."/>
            <person name="Labbe J."/>
            <person name="Martin F.M."/>
        </authorList>
    </citation>
    <scope>NUCLEOTIDE SEQUENCE</scope>
    <source>
        <strain evidence="1">HHB10654</strain>
    </source>
</reference>
<gene>
    <name evidence="1" type="ORF">BV25DRAFT_1912617</name>
</gene>
<name>A0ACB8TDP7_9AGAM</name>
<sequence length="177" mass="19307">MFSLQNLLNLVLPSAKENQIAVAVAIEEAHEVKTMLAQAGGLPLETIDLIIDAAEYWPCTRTTVDTPYTVEASSADSTPPVPGPFSLDQGGIAILGGVGSVRWAHPVRKIIFRFVSRDQGWSGQPHDYLTYHGAHSWFEARVESPVPAASVAHARRLPAPQASYMESESGWRLWAET</sequence>
<protein>
    <submittedName>
        <fullName evidence="1">Uncharacterized protein</fullName>
    </submittedName>
</protein>